<dbReference type="EMBL" id="CP016379">
    <property type="protein sequence ID" value="AZR74095.1"/>
    <property type="molecule type" value="Genomic_DNA"/>
</dbReference>
<dbReference type="KEGG" id="aft:BBF96_12225"/>
<accession>A0A3S9T0R8</accession>
<protein>
    <submittedName>
        <fullName evidence="1">Uncharacterized protein</fullName>
    </submittedName>
</protein>
<dbReference type="OrthoDB" id="2115999at2"/>
<dbReference type="AlphaFoldDB" id="A0A3S9T0R8"/>
<sequence length="378" mass="43880">MNVKVSIILIMIVFLSTPSIYAMQLYSEPFWASPVNGFAVGTYGDIKLLLTVNISKSPDDLLPDSFNLKLHKITFGGIEPIEIDWIDMPEWKGEYPGCSSVFCDFDGDGKDEIFVIRTEDVENSEIYVYKIFLEKKRIEKIWSEEVSGVVCDTIKLDEHNLLIQVGNIMEDYLFILGYKNGQIIKKWEMKSSYGEFLESQFVVVDNSNIYVRVGEDKWKELQIVNDEIVFLIPPEEVLKYLDTESIGTLNLNDDNELETIKEIWDDFVHTYIVYGVDSGKEKFRIKLPDDNGILRGVFVQSNSFPKIILSNGYSIFWENGQFVYKPWIEEFDNSSDYEIWNLVNEDLDNDGRDEYIFLRGKENLSDEPSKVKLYIVKY</sequence>
<gene>
    <name evidence="1" type="ORF">BBF96_12225</name>
</gene>
<name>A0A3S9T0R8_9FIRM</name>
<reference evidence="1 2" key="1">
    <citation type="submission" date="2016-07" db="EMBL/GenBank/DDBJ databases">
        <title>Genome and transcriptome analysis of iron-reducing fermentative bacteria Anoxybacter fermentans.</title>
        <authorList>
            <person name="Zeng X."/>
            <person name="Shao Z."/>
        </authorList>
    </citation>
    <scope>NUCLEOTIDE SEQUENCE [LARGE SCALE GENOMIC DNA]</scope>
    <source>
        <strain evidence="1 2">DY22613</strain>
    </source>
</reference>
<dbReference type="RefSeq" id="WP_127017444.1">
    <property type="nucleotide sequence ID" value="NZ_CP016379.1"/>
</dbReference>
<organism evidence="1 2">
    <name type="scientific">Anoxybacter fermentans</name>
    <dbReference type="NCBI Taxonomy" id="1323375"/>
    <lineage>
        <taxon>Bacteria</taxon>
        <taxon>Bacillati</taxon>
        <taxon>Bacillota</taxon>
        <taxon>Clostridia</taxon>
        <taxon>Halanaerobiales</taxon>
        <taxon>Anoxybacter</taxon>
    </lineage>
</organism>
<proteinExistence type="predicted"/>
<dbReference type="Proteomes" id="UP000267250">
    <property type="component" value="Chromosome"/>
</dbReference>
<evidence type="ECO:0000313" key="2">
    <source>
        <dbReference type="Proteomes" id="UP000267250"/>
    </source>
</evidence>
<keyword evidence="2" id="KW-1185">Reference proteome</keyword>
<evidence type="ECO:0000313" key="1">
    <source>
        <dbReference type="EMBL" id="AZR74095.1"/>
    </source>
</evidence>